<feature type="domain" description="Dynamin N-terminal" evidence="2">
    <location>
        <begin position="51"/>
        <end position="200"/>
    </location>
</feature>
<dbReference type="Pfam" id="PF00350">
    <property type="entry name" value="Dynamin_N"/>
    <property type="match status" value="1"/>
</dbReference>
<dbReference type="PANTHER" id="PTHR43681">
    <property type="entry name" value="TRANSMEMBRANE GTPASE FZO"/>
    <property type="match status" value="1"/>
</dbReference>
<evidence type="ECO:0000256" key="1">
    <source>
        <dbReference type="SAM" id="Phobius"/>
    </source>
</evidence>
<proteinExistence type="predicted"/>
<gene>
    <name evidence="3" type="ORF">MARA_33290</name>
</gene>
<evidence type="ECO:0000259" key="2">
    <source>
        <dbReference type="Pfam" id="PF00350"/>
    </source>
</evidence>
<keyword evidence="1" id="KW-0812">Transmembrane</keyword>
<dbReference type="InterPro" id="IPR045063">
    <property type="entry name" value="Dynamin_N"/>
</dbReference>
<dbReference type="InterPro" id="IPR027417">
    <property type="entry name" value="P-loop_NTPase"/>
</dbReference>
<reference evidence="3 4" key="1">
    <citation type="journal article" date="2019" name="Emerg. Microbes Infect.">
        <title>Comprehensive subspecies identification of 175 nontuberculous mycobacteria species based on 7547 genomic profiles.</title>
        <authorList>
            <person name="Matsumoto Y."/>
            <person name="Kinjo T."/>
            <person name="Motooka D."/>
            <person name="Nabeya D."/>
            <person name="Jung N."/>
            <person name="Uechi K."/>
            <person name="Horii T."/>
            <person name="Iida T."/>
            <person name="Fujita J."/>
            <person name="Nakamura S."/>
        </authorList>
    </citation>
    <scope>NUCLEOTIDE SEQUENCE [LARGE SCALE GENOMIC DNA]</scope>
    <source>
        <strain evidence="3 4">JCM 18538</strain>
    </source>
</reference>
<organism evidence="3 4">
    <name type="scientific">Mycolicibacterium arabiense</name>
    <dbReference type="NCBI Taxonomy" id="1286181"/>
    <lineage>
        <taxon>Bacteria</taxon>
        <taxon>Bacillati</taxon>
        <taxon>Actinomycetota</taxon>
        <taxon>Actinomycetes</taxon>
        <taxon>Mycobacteriales</taxon>
        <taxon>Mycobacteriaceae</taxon>
        <taxon>Mycolicibacterium</taxon>
    </lineage>
</organism>
<name>A0A7I7S067_9MYCO</name>
<evidence type="ECO:0000313" key="4">
    <source>
        <dbReference type="Proteomes" id="UP000467428"/>
    </source>
</evidence>
<dbReference type="SUPFAM" id="SSF52540">
    <property type="entry name" value="P-loop containing nucleoside triphosphate hydrolases"/>
    <property type="match status" value="1"/>
</dbReference>
<evidence type="ECO:0000313" key="3">
    <source>
        <dbReference type="EMBL" id="BBY49861.1"/>
    </source>
</evidence>
<protein>
    <submittedName>
        <fullName evidence="3">Isoniazid-inducible protein iniA</fullName>
    </submittedName>
</protein>
<dbReference type="InterPro" id="IPR051943">
    <property type="entry name" value="TRAFAC_Dynamin-like_GTPase"/>
</dbReference>
<dbReference type="RefSeq" id="WP_163919422.1">
    <property type="nucleotide sequence ID" value="NZ_AP022593.1"/>
</dbReference>
<geneLocation type="plasmid" evidence="4">
    <name>pjcm18538 dna</name>
</geneLocation>
<dbReference type="AlphaFoldDB" id="A0A7I7S067"/>
<dbReference type="Proteomes" id="UP000467428">
    <property type="component" value="Chromosome"/>
</dbReference>
<feature type="transmembrane region" description="Helical" evidence="1">
    <location>
        <begin position="472"/>
        <end position="498"/>
    </location>
</feature>
<keyword evidence="4" id="KW-1185">Reference proteome</keyword>
<dbReference type="EMBL" id="AP022593">
    <property type="protein sequence ID" value="BBY49861.1"/>
    <property type="molecule type" value="Genomic_DNA"/>
</dbReference>
<accession>A0A7I7S067</accession>
<dbReference type="KEGG" id="marz:MARA_33290"/>
<dbReference type="PANTHER" id="PTHR43681:SF1">
    <property type="entry name" value="SARCALUMENIN"/>
    <property type="match status" value="1"/>
</dbReference>
<dbReference type="Gene3D" id="3.40.50.300">
    <property type="entry name" value="P-loop containing nucleotide triphosphate hydrolases"/>
    <property type="match status" value="1"/>
</dbReference>
<keyword evidence="1" id="KW-1133">Transmembrane helix</keyword>
<keyword evidence="1" id="KW-0472">Membrane</keyword>
<sequence>MTQPNAPARPVKVIVELIDHSTKIAAAYDRGDLVERLGRAKVRISDPQIRVVIAGQLKQGKSQLLNSLLNVPVARVGDDETTVLATVVSFGEQATAQIVVSNGDGDEPEVIPIPPSRVQTDLRRAPEAGGREVLRVEVTAPSPLLKNGLAFVDTPGVGGHGQPHLASTLGLLPDADALLMVSDTSQEFIEPEMTFIRQALEICPVATILATKTDLYPHWREIVDANVAHLRRAGIDTPIVPVSAVLRSHAISLNDKELNEESNFPAIVKFLSEKVLSRENDRVRDQVLTEVRSAAEHLTLAVSSELASINDPSERERLTADLEQRKRDAQEAMAHTALWQQVLNDGISDLTADVEHDLRGRFRAITQYTEKVIDDCDPTQHWAEIGSELENAVATAVGDNFVWAYQRAEVLADEVARVFMQAGIDAIDTPRIDAREMGEGFGELKSVSRLEAKPVRAGDRVVSGMRGSFGGVMMFGMLTTFAGLGMFNPLSIGAGALLGRKAYKDDMDNRMLRVRSEAKNNMRRFVDDVSFVVTKESRDRLKGIQRQLRDHYREIANQANRSLSESLQATLAAAKLEENERGARVRELERQLNILRQVTEHAEKLSTRATGPSPAPVGT</sequence>